<dbReference type="CDD" id="cd07185">
    <property type="entry name" value="OmpA_C-like"/>
    <property type="match status" value="1"/>
</dbReference>
<keyword evidence="2" id="KW-0812">Transmembrane</keyword>
<name>A0A249MRC3_SPHXE</name>
<feature type="domain" description="OmpA-like" evidence="3">
    <location>
        <begin position="84"/>
        <end position="242"/>
    </location>
</feature>
<dbReference type="InterPro" id="IPR050330">
    <property type="entry name" value="Bact_OuterMem_StrucFunc"/>
</dbReference>
<dbReference type="InterPro" id="IPR036737">
    <property type="entry name" value="OmpA-like_sf"/>
</dbReference>
<dbReference type="KEGG" id="shyd:CJD35_05135"/>
<feature type="transmembrane region" description="Helical" evidence="2">
    <location>
        <begin position="21"/>
        <end position="42"/>
    </location>
</feature>
<evidence type="ECO:0000259" key="3">
    <source>
        <dbReference type="PROSITE" id="PS51123"/>
    </source>
</evidence>
<evidence type="ECO:0000313" key="4">
    <source>
        <dbReference type="EMBL" id="ASY43903.1"/>
    </source>
</evidence>
<dbReference type="Gene3D" id="3.30.1330.60">
    <property type="entry name" value="OmpA-like domain"/>
    <property type="match status" value="1"/>
</dbReference>
<dbReference type="Proteomes" id="UP000217141">
    <property type="component" value="Chromosome I"/>
</dbReference>
<dbReference type="GO" id="GO:0016020">
    <property type="term" value="C:membrane"/>
    <property type="evidence" value="ECO:0007669"/>
    <property type="project" value="UniProtKB-UniRule"/>
</dbReference>
<keyword evidence="2" id="KW-1133">Transmembrane helix</keyword>
<evidence type="ECO:0000256" key="2">
    <source>
        <dbReference type="SAM" id="Phobius"/>
    </source>
</evidence>
<dbReference type="PROSITE" id="PS51123">
    <property type="entry name" value="OMPA_2"/>
    <property type="match status" value="1"/>
</dbReference>
<evidence type="ECO:0000313" key="5">
    <source>
        <dbReference type="Proteomes" id="UP000217141"/>
    </source>
</evidence>
<dbReference type="InterPro" id="IPR006665">
    <property type="entry name" value="OmpA-like"/>
</dbReference>
<sequence length="259" mass="28646">MESRGVRRSRSEEEEESYFVSMADMMVGLLFIFIILLLYFALQFRQTTDTLTSAGQTRREILETLKERLDKRLKPYNLTVRIDAETGVLSLPNSILFDTGQFALKPEGRQAVGIVADELAAVLPCYADRLPGGPPCRGKPVAANKIDAIFIEGHTDSDPLSGGGVLRDNMDLSALRATNTFRQLTDAHPELEQLVNRSGHQPVPILGVAGYGERRPVPDAAGTPDQIKAQNRRIDLRFLMVTPRSAEGAAMSRILEQPR</sequence>
<gene>
    <name evidence="4" type="ORF">CJD35_05135</name>
</gene>
<dbReference type="AlphaFoldDB" id="A0A249MRC3"/>
<accession>A0A249MRC3</accession>
<dbReference type="EMBL" id="CP022745">
    <property type="protein sequence ID" value="ASY43903.1"/>
    <property type="molecule type" value="Genomic_DNA"/>
</dbReference>
<organism evidence="4 5">
    <name type="scientific">Sphingobium xenophagum</name>
    <dbReference type="NCBI Taxonomy" id="121428"/>
    <lineage>
        <taxon>Bacteria</taxon>
        <taxon>Pseudomonadati</taxon>
        <taxon>Pseudomonadota</taxon>
        <taxon>Alphaproteobacteria</taxon>
        <taxon>Sphingomonadales</taxon>
        <taxon>Sphingomonadaceae</taxon>
        <taxon>Sphingobium</taxon>
    </lineage>
</organism>
<evidence type="ECO:0000256" key="1">
    <source>
        <dbReference type="PROSITE-ProRule" id="PRU00473"/>
    </source>
</evidence>
<dbReference type="SUPFAM" id="SSF103088">
    <property type="entry name" value="OmpA-like"/>
    <property type="match status" value="1"/>
</dbReference>
<dbReference type="PANTHER" id="PTHR30329:SF21">
    <property type="entry name" value="LIPOPROTEIN YIAD-RELATED"/>
    <property type="match status" value="1"/>
</dbReference>
<proteinExistence type="predicted"/>
<protein>
    <recommendedName>
        <fullName evidence="3">OmpA-like domain-containing protein</fullName>
    </recommendedName>
</protein>
<reference evidence="4 5" key="1">
    <citation type="submission" date="2017-08" db="EMBL/GenBank/DDBJ databases">
        <title>Whole Genome Sequence of Sphingobium hydrophobicum C1: Insights into Adaption to the Electronic-waste Contaminated Sediment.</title>
        <authorList>
            <person name="Song D."/>
            <person name="Chen X."/>
            <person name="Xu M."/>
        </authorList>
    </citation>
    <scope>NUCLEOTIDE SEQUENCE [LARGE SCALE GENOMIC DNA]</scope>
    <source>
        <strain evidence="4 5">C1</strain>
    </source>
</reference>
<dbReference type="RefSeq" id="WP_095686835.1">
    <property type="nucleotide sequence ID" value="NZ_CP022745.1"/>
</dbReference>
<keyword evidence="1 2" id="KW-0472">Membrane</keyword>
<dbReference type="PANTHER" id="PTHR30329">
    <property type="entry name" value="STATOR ELEMENT OF FLAGELLAR MOTOR COMPLEX"/>
    <property type="match status" value="1"/>
</dbReference>